<feature type="region of interest" description="Disordered" evidence="1">
    <location>
        <begin position="49"/>
        <end position="77"/>
    </location>
</feature>
<sequence length="147" mass="14558">MPSVAIGRAVRAAATSLAGAAIVSAALAGAGPAAARAAEPDGFAAMVDRPLFSPTRRPPPAPIAMPPVAAAPPAPPAPAMPDVALSGVIAGGGGGVVLLRRPQDAAPIRLRLGGQVDGWTLAEIRPRAVVLRRDDRAVTVDLPAAAH</sequence>
<feature type="compositionally biased region" description="Pro residues" evidence="1">
    <location>
        <begin position="56"/>
        <end position="77"/>
    </location>
</feature>
<feature type="signal peptide" evidence="2">
    <location>
        <begin position="1"/>
        <end position="20"/>
    </location>
</feature>
<reference evidence="3 4" key="2">
    <citation type="submission" date="2019-02" db="EMBL/GenBank/DDBJ databases">
        <title>'Lichenibacterium ramalinii' gen. nov. sp. nov., 'Lichenibacterium minor' gen. nov. sp. nov.</title>
        <authorList>
            <person name="Pankratov T."/>
        </authorList>
    </citation>
    <scope>NUCLEOTIDE SEQUENCE [LARGE SCALE GENOMIC DNA]</scope>
    <source>
        <strain evidence="3 4">RmlP001</strain>
    </source>
</reference>
<keyword evidence="4" id="KW-1185">Reference proteome</keyword>
<evidence type="ECO:0000256" key="2">
    <source>
        <dbReference type="SAM" id="SignalP"/>
    </source>
</evidence>
<evidence type="ECO:0008006" key="5">
    <source>
        <dbReference type="Google" id="ProtNLM"/>
    </source>
</evidence>
<name>A0A4Q2R8D8_9HYPH</name>
<gene>
    <name evidence="3" type="ORF">D3272_18935</name>
</gene>
<reference evidence="3 4" key="1">
    <citation type="submission" date="2018-09" db="EMBL/GenBank/DDBJ databases">
        <authorList>
            <person name="Grouzdev D.S."/>
            <person name="Krutkina M.S."/>
        </authorList>
    </citation>
    <scope>NUCLEOTIDE SEQUENCE [LARGE SCALE GENOMIC DNA]</scope>
    <source>
        <strain evidence="3 4">RmlP001</strain>
    </source>
</reference>
<comment type="caution">
    <text evidence="3">The sequence shown here is derived from an EMBL/GenBank/DDBJ whole genome shotgun (WGS) entry which is preliminary data.</text>
</comment>
<proteinExistence type="predicted"/>
<organism evidence="3 4">
    <name type="scientific">Lichenibacterium ramalinae</name>
    <dbReference type="NCBI Taxonomy" id="2316527"/>
    <lineage>
        <taxon>Bacteria</taxon>
        <taxon>Pseudomonadati</taxon>
        <taxon>Pseudomonadota</taxon>
        <taxon>Alphaproteobacteria</taxon>
        <taxon>Hyphomicrobiales</taxon>
        <taxon>Lichenihabitantaceae</taxon>
        <taxon>Lichenibacterium</taxon>
    </lineage>
</organism>
<keyword evidence="2" id="KW-0732">Signal</keyword>
<evidence type="ECO:0000313" key="4">
    <source>
        <dbReference type="Proteomes" id="UP000289411"/>
    </source>
</evidence>
<evidence type="ECO:0000313" key="3">
    <source>
        <dbReference type="EMBL" id="RYB02788.1"/>
    </source>
</evidence>
<protein>
    <recommendedName>
        <fullName evidence="5">General secretion pathway protein GspN</fullName>
    </recommendedName>
</protein>
<dbReference type="RefSeq" id="WP_129220787.1">
    <property type="nucleotide sequence ID" value="NZ_QYBC01000017.1"/>
</dbReference>
<feature type="chain" id="PRO_5020318420" description="General secretion pathway protein GspN" evidence="2">
    <location>
        <begin position="21"/>
        <end position="147"/>
    </location>
</feature>
<accession>A0A4Q2R8D8</accession>
<evidence type="ECO:0000256" key="1">
    <source>
        <dbReference type="SAM" id="MobiDB-lite"/>
    </source>
</evidence>
<dbReference type="AlphaFoldDB" id="A0A4Q2R8D8"/>
<dbReference type="EMBL" id="QYBC01000017">
    <property type="protein sequence ID" value="RYB02788.1"/>
    <property type="molecule type" value="Genomic_DNA"/>
</dbReference>
<dbReference type="Proteomes" id="UP000289411">
    <property type="component" value="Unassembled WGS sequence"/>
</dbReference>